<gene>
    <name evidence="2" type="ORF">ERX55_03745</name>
</gene>
<organism evidence="2 3">
    <name type="scientific">Macrococcus bovicus</name>
    <dbReference type="NCBI Taxonomy" id="69968"/>
    <lineage>
        <taxon>Bacteria</taxon>
        <taxon>Bacillati</taxon>
        <taxon>Bacillota</taxon>
        <taxon>Bacilli</taxon>
        <taxon>Bacillales</taxon>
        <taxon>Staphylococcaceae</taxon>
        <taxon>Macrococcus</taxon>
    </lineage>
</organism>
<dbReference type="AlphaFoldDB" id="A0A4R6C250"/>
<dbReference type="SUPFAM" id="SSF52821">
    <property type="entry name" value="Rhodanese/Cell cycle control phosphatase"/>
    <property type="match status" value="1"/>
</dbReference>
<dbReference type="Gene3D" id="3.40.250.10">
    <property type="entry name" value="Rhodanese-like domain"/>
    <property type="match status" value="1"/>
</dbReference>
<dbReference type="PANTHER" id="PTHR43031">
    <property type="entry name" value="FAD-DEPENDENT OXIDOREDUCTASE"/>
    <property type="match status" value="1"/>
</dbReference>
<dbReference type="EMBL" id="SCWF01000002">
    <property type="protein sequence ID" value="TDM15064.1"/>
    <property type="molecule type" value="Genomic_DNA"/>
</dbReference>
<reference evidence="2 3" key="1">
    <citation type="submission" date="2019-01" db="EMBL/GenBank/DDBJ databases">
        <title>Draft genome sequences of the type strains of six Macrococcus species.</title>
        <authorList>
            <person name="Mazhar S."/>
            <person name="Altermann E."/>
            <person name="Hill C."/>
            <person name="Mcauliffe O."/>
        </authorList>
    </citation>
    <scope>NUCLEOTIDE SEQUENCE [LARGE SCALE GENOMIC DNA]</scope>
    <source>
        <strain evidence="2 3">ATCC 51825</strain>
    </source>
</reference>
<evidence type="ECO:0000313" key="2">
    <source>
        <dbReference type="EMBL" id="TDM15064.1"/>
    </source>
</evidence>
<evidence type="ECO:0000313" key="3">
    <source>
        <dbReference type="Proteomes" id="UP000294843"/>
    </source>
</evidence>
<protein>
    <submittedName>
        <fullName evidence="2">Rhodanese-like domain-containing protein</fullName>
    </submittedName>
</protein>
<dbReference type="PANTHER" id="PTHR43031:SF17">
    <property type="entry name" value="SULFURTRANSFERASE YTWF-RELATED"/>
    <property type="match status" value="1"/>
</dbReference>
<dbReference type="OrthoDB" id="9800872at2"/>
<dbReference type="InterPro" id="IPR001763">
    <property type="entry name" value="Rhodanese-like_dom"/>
</dbReference>
<comment type="caution">
    <text evidence="2">The sequence shown here is derived from an EMBL/GenBank/DDBJ whole genome shotgun (WGS) entry which is preliminary data.</text>
</comment>
<accession>A0A4R6C250</accession>
<sequence length="121" mass="13625">MLNPSGYNIIATQYFKEVIKLTLKSVTAAALQEALQVGTDDVVLDVREKEEYAAGHIKESFNYPLSELSERADSLKKDTSYYVICQRGMRSEKAAHYLHDLGYDVTNVEGGMDSWQGEIEQ</sequence>
<dbReference type="InterPro" id="IPR036873">
    <property type="entry name" value="Rhodanese-like_dom_sf"/>
</dbReference>
<keyword evidence="3" id="KW-1185">Reference proteome</keyword>
<dbReference type="Pfam" id="PF00581">
    <property type="entry name" value="Rhodanese"/>
    <property type="match status" value="1"/>
</dbReference>
<dbReference type="CDD" id="cd00158">
    <property type="entry name" value="RHOD"/>
    <property type="match status" value="1"/>
</dbReference>
<dbReference type="Proteomes" id="UP000294843">
    <property type="component" value="Unassembled WGS sequence"/>
</dbReference>
<dbReference type="InterPro" id="IPR050229">
    <property type="entry name" value="GlpE_sulfurtransferase"/>
</dbReference>
<feature type="domain" description="Rhodanese" evidence="1">
    <location>
        <begin position="42"/>
        <end position="120"/>
    </location>
</feature>
<evidence type="ECO:0000259" key="1">
    <source>
        <dbReference type="PROSITE" id="PS50206"/>
    </source>
</evidence>
<dbReference type="SMART" id="SM00450">
    <property type="entry name" value="RHOD"/>
    <property type="match status" value="1"/>
</dbReference>
<name>A0A4R6C250_9STAP</name>
<proteinExistence type="predicted"/>
<dbReference type="PROSITE" id="PS50206">
    <property type="entry name" value="RHODANESE_3"/>
    <property type="match status" value="1"/>
</dbReference>